<accession>A0A6A6FAU3</accession>
<organism evidence="2 3">
    <name type="scientific">Cercospora zeae-maydis SCOH1-5</name>
    <dbReference type="NCBI Taxonomy" id="717836"/>
    <lineage>
        <taxon>Eukaryota</taxon>
        <taxon>Fungi</taxon>
        <taxon>Dikarya</taxon>
        <taxon>Ascomycota</taxon>
        <taxon>Pezizomycotina</taxon>
        <taxon>Dothideomycetes</taxon>
        <taxon>Dothideomycetidae</taxon>
        <taxon>Mycosphaerellales</taxon>
        <taxon>Mycosphaerellaceae</taxon>
        <taxon>Cercospora</taxon>
    </lineage>
</organism>
<name>A0A6A6FAU3_9PEZI</name>
<evidence type="ECO:0000313" key="3">
    <source>
        <dbReference type="Proteomes" id="UP000799539"/>
    </source>
</evidence>
<dbReference type="AlphaFoldDB" id="A0A6A6FAU3"/>
<reference evidence="2" key="1">
    <citation type="journal article" date="2020" name="Stud. Mycol.">
        <title>101 Dothideomycetes genomes: a test case for predicting lifestyles and emergence of pathogens.</title>
        <authorList>
            <person name="Haridas S."/>
            <person name="Albert R."/>
            <person name="Binder M."/>
            <person name="Bloem J."/>
            <person name="Labutti K."/>
            <person name="Salamov A."/>
            <person name="Andreopoulos B."/>
            <person name="Baker S."/>
            <person name="Barry K."/>
            <person name="Bills G."/>
            <person name="Bluhm B."/>
            <person name="Cannon C."/>
            <person name="Castanera R."/>
            <person name="Culley D."/>
            <person name="Daum C."/>
            <person name="Ezra D."/>
            <person name="Gonzalez J."/>
            <person name="Henrissat B."/>
            <person name="Kuo A."/>
            <person name="Liang C."/>
            <person name="Lipzen A."/>
            <person name="Lutzoni F."/>
            <person name="Magnuson J."/>
            <person name="Mondo S."/>
            <person name="Nolan M."/>
            <person name="Ohm R."/>
            <person name="Pangilinan J."/>
            <person name="Park H.-J."/>
            <person name="Ramirez L."/>
            <person name="Alfaro M."/>
            <person name="Sun H."/>
            <person name="Tritt A."/>
            <person name="Yoshinaga Y."/>
            <person name="Zwiers L.-H."/>
            <person name="Turgeon B."/>
            <person name="Goodwin S."/>
            <person name="Spatafora J."/>
            <person name="Crous P."/>
            <person name="Grigoriev I."/>
        </authorList>
    </citation>
    <scope>NUCLEOTIDE SEQUENCE</scope>
    <source>
        <strain evidence="2">SCOH1-5</strain>
    </source>
</reference>
<keyword evidence="3" id="KW-1185">Reference proteome</keyword>
<evidence type="ECO:0000256" key="1">
    <source>
        <dbReference type="SAM" id="MobiDB-lite"/>
    </source>
</evidence>
<evidence type="ECO:0000313" key="2">
    <source>
        <dbReference type="EMBL" id="KAF2210542.1"/>
    </source>
</evidence>
<feature type="region of interest" description="Disordered" evidence="1">
    <location>
        <begin position="135"/>
        <end position="156"/>
    </location>
</feature>
<dbReference type="EMBL" id="ML992680">
    <property type="protein sequence ID" value="KAF2210542.1"/>
    <property type="molecule type" value="Genomic_DNA"/>
</dbReference>
<dbReference type="Proteomes" id="UP000799539">
    <property type="component" value="Unassembled WGS sequence"/>
</dbReference>
<proteinExistence type="predicted"/>
<gene>
    <name evidence="2" type="ORF">CERZMDRAFT_99162</name>
</gene>
<sequence>MLISSATPQTDKDFQDPYLETKVLPPRWEMQNPSAKRIDAETRPDFMLKALSNVLDMKMPHPSQEVYVKSREWHKTTVQTPRRLIPGLHLRLMQGIIPRDAQPSDNSHGEVICSARHTPIAAWVEFRVMQTIPRIKSDPSSRNRDEARRCEHSLSP</sequence>
<protein>
    <submittedName>
        <fullName evidence="2">Uncharacterized protein</fullName>
    </submittedName>
</protein>